<evidence type="ECO:0000313" key="27">
    <source>
        <dbReference type="Proteomes" id="UP000290809"/>
    </source>
</evidence>
<keyword evidence="16" id="KW-0966">Cell projection</keyword>
<dbReference type="GO" id="GO:0005634">
    <property type="term" value="C:nucleus"/>
    <property type="evidence" value="ECO:0007669"/>
    <property type="project" value="UniProtKB-SubCell"/>
</dbReference>
<organism evidence="26 27">
    <name type="scientific">Schistosoma bovis</name>
    <name type="common">Blood fluke</name>
    <dbReference type="NCBI Taxonomy" id="6184"/>
    <lineage>
        <taxon>Eukaryota</taxon>
        <taxon>Metazoa</taxon>
        <taxon>Spiralia</taxon>
        <taxon>Lophotrochozoa</taxon>
        <taxon>Platyhelminthes</taxon>
        <taxon>Trematoda</taxon>
        <taxon>Digenea</taxon>
        <taxon>Strigeidida</taxon>
        <taxon>Schistosomatoidea</taxon>
        <taxon>Schistosomatidae</taxon>
        <taxon>Schistosoma</taxon>
    </lineage>
</organism>
<evidence type="ECO:0000256" key="15">
    <source>
        <dbReference type="ARBA" id="ARBA00023242"/>
    </source>
</evidence>
<dbReference type="Pfam" id="PF00069">
    <property type="entry name" value="Pkinase"/>
    <property type="match status" value="1"/>
</dbReference>
<dbReference type="GO" id="GO:0004693">
    <property type="term" value="F:cyclin-dependent protein serine/threonine kinase activity"/>
    <property type="evidence" value="ECO:0007669"/>
    <property type="project" value="UniProtKB-EC"/>
</dbReference>
<dbReference type="FunFam" id="1.10.510.10:FF:000406">
    <property type="entry name" value="cyclin-dependent kinase 20 isoform X1"/>
    <property type="match status" value="1"/>
</dbReference>
<evidence type="ECO:0000256" key="10">
    <source>
        <dbReference type="ARBA" id="ARBA00022679"/>
    </source>
</evidence>
<dbReference type="Gene3D" id="1.10.510.10">
    <property type="entry name" value="Transferase(Phosphotransferase) domain 1"/>
    <property type="match status" value="1"/>
</dbReference>
<evidence type="ECO:0000313" key="26">
    <source>
        <dbReference type="EMBL" id="RTG88084.1"/>
    </source>
</evidence>
<evidence type="ECO:0000256" key="9">
    <source>
        <dbReference type="ARBA" id="ARBA00022618"/>
    </source>
</evidence>
<evidence type="ECO:0000256" key="7">
    <source>
        <dbReference type="ARBA" id="ARBA00022490"/>
    </source>
</evidence>
<dbReference type="InterPro" id="IPR011009">
    <property type="entry name" value="Kinase-like_dom_sf"/>
</dbReference>
<evidence type="ECO:0000256" key="2">
    <source>
        <dbReference type="ARBA" id="ARBA00004138"/>
    </source>
</evidence>
<comment type="subcellular location">
    <subcellularLocation>
        <location evidence="2">Cell projection</location>
        <location evidence="2">Cilium</location>
    </subcellularLocation>
    <subcellularLocation>
        <location evidence="3">Cytoplasm</location>
    </subcellularLocation>
    <subcellularLocation>
        <location evidence="1">Nucleus</location>
    </subcellularLocation>
</comment>
<dbReference type="InterPro" id="IPR048002">
    <property type="entry name" value="CDK20-like_STKc"/>
</dbReference>
<evidence type="ECO:0000256" key="17">
    <source>
        <dbReference type="ARBA" id="ARBA00023306"/>
    </source>
</evidence>
<dbReference type="InterPro" id="IPR017441">
    <property type="entry name" value="Protein_kinase_ATP_BS"/>
</dbReference>
<protein>
    <recommendedName>
        <fullName evidence="18">Cyclin-dependent kinase 20</fullName>
        <ecNumber evidence="5">2.7.11.22</ecNumber>
    </recommendedName>
    <alternativeName>
        <fullName evidence="19">Cell cycle-related kinase</fullName>
    </alternativeName>
    <alternativeName>
        <fullName evidence="20">Cell division protein kinase 20</fullName>
    </alternativeName>
</protein>
<dbReference type="PROSITE" id="PS00107">
    <property type="entry name" value="PROTEIN_KINASE_ATP"/>
    <property type="match status" value="1"/>
</dbReference>
<dbReference type="GO" id="GO:0005929">
    <property type="term" value="C:cilium"/>
    <property type="evidence" value="ECO:0007669"/>
    <property type="project" value="UniProtKB-SubCell"/>
</dbReference>
<evidence type="ECO:0000256" key="1">
    <source>
        <dbReference type="ARBA" id="ARBA00004123"/>
    </source>
</evidence>
<evidence type="ECO:0000256" key="21">
    <source>
        <dbReference type="ARBA" id="ARBA00047811"/>
    </source>
</evidence>
<dbReference type="InterPro" id="IPR008271">
    <property type="entry name" value="Ser/Thr_kinase_AS"/>
</dbReference>
<evidence type="ECO:0000256" key="22">
    <source>
        <dbReference type="ARBA" id="ARBA00048367"/>
    </source>
</evidence>
<dbReference type="Proteomes" id="UP000290809">
    <property type="component" value="Unassembled WGS sequence"/>
</dbReference>
<evidence type="ECO:0000256" key="4">
    <source>
        <dbReference type="ARBA" id="ARBA00006485"/>
    </source>
</evidence>
<evidence type="ECO:0000256" key="5">
    <source>
        <dbReference type="ARBA" id="ARBA00012425"/>
    </source>
</evidence>
<keyword evidence="12 26" id="KW-0418">Kinase</keyword>
<dbReference type="GO" id="GO:0005737">
    <property type="term" value="C:cytoplasm"/>
    <property type="evidence" value="ECO:0007669"/>
    <property type="project" value="UniProtKB-SubCell"/>
</dbReference>
<dbReference type="GO" id="GO:0051301">
    <property type="term" value="P:cell division"/>
    <property type="evidence" value="ECO:0007669"/>
    <property type="project" value="UniProtKB-KW"/>
</dbReference>
<dbReference type="PANTHER" id="PTHR24056">
    <property type="entry name" value="CELL DIVISION PROTEIN KINASE"/>
    <property type="match status" value="1"/>
</dbReference>
<evidence type="ECO:0000256" key="18">
    <source>
        <dbReference type="ARBA" id="ARBA00035711"/>
    </source>
</evidence>
<dbReference type="Gene3D" id="3.30.200.20">
    <property type="entry name" value="Phosphorylase Kinase, domain 1"/>
    <property type="match status" value="1"/>
</dbReference>
<comment type="catalytic activity">
    <reaction evidence="21">
        <text>L-threonyl-[protein] + ATP = O-phospho-L-threonyl-[protein] + ADP + H(+)</text>
        <dbReference type="Rhea" id="RHEA:46608"/>
        <dbReference type="Rhea" id="RHEA-COMP:11060"/>
        <dbReference type="Rhea" id="RHEA-COMP:11605"/>
        <dbReference type="ChEBI" id="CHEBI:15378"/>
        <dbReference type="ChEBI" id="CHEBI:30013"/>
        <dbReference type="ChEBI" id="CHEBI:30616"/>
        <dbReference type="ChEBI" id="CHEBI:61977"/>
        <dbReference type="ChEBI" id="CHEBI:456216"/>
        <dbReference type="EC" id="2.7.11.22"/>
    </reaction>
</comment>
<comment type="caution">
    <text evidence="26">The sequence shown here is derived from an EMBL/GenBank/DDBJ whole genome shotgun (WGS) entry which is preliminary data.</text>
</comment>
<comment type="similarity">
    <text evidence="4">Belongs to the protein kinase superfamily. CMGC Ser/Thr protein kinase family. CDC2/CDKX subfamily.</text>
</comment>
<evidence type="ECO:0000256" key="3">
    <source>
        <dbReference type="ARBA" id="ARBA00004496"/>
    </source>
</evidence>
<proteinExistence type="inferred from homology"/>
<dbReference type="EMBL" id="QMKO01001614">
    <property type="protein sequence ID" value="RTG88084.1"/>
    <property type="molecule type" value="Genomic_DNA"/>
</dbReference>
<accession>A0A430QK78</accession>
<keyword evidence="7" id="KW-0963">Cytoplasm</keyword>
<dbReference type="EC" id="2.7.11.22" evidence="5"/>
<dbReference type="InterPro" id="IPR050108">
    <property type="entry name" value="CDK"/>
</dbReference>
<dbReference type="STRING" id="6184.A0A430QK78"/>
<feature type="domain" description="Protein kinase" evidence="25">
    <location>
        <begin position="17"/>
        <end position="301"/>
    </location>
</feature>
<reference evidence="26 27" key="1">
    <citation type="journal article" date="2019" name="PLoS Pathog.">
        <title>Genome sequence of the bovine parasite Schistosoma bovis Tanzania.</title>
        <authorList>
            <person name="Oey H."/>
            <person name="Zakrzewski M."/>
            <person name="Gobert G."/>
            <person name="Gravermann K."/>
            <person name="Stoye J."/>
            <person name="Jones M."/>
            <person name="Mcmanus D."/>
            <person name="Krause L."/>
        </authorList>
    </citation>
    <scope>NUCLEOTIDE SEQUENCE [LARGE SCALE GENOMIC DNA]</scope>
    <source>
        <strain evidence="26 27">TAN1997</strain>
    </source>
</reference>
<dbReference type="InterPro" id="IPR000719">
    <property type="entry name" value="Prot_kinase_dom"/>
</dbReference>
<dbReference type="SMART" id="SM00220">
    <property type="entry name" value="S_TKc"/>
    <property type="match status" value="1"/>
</dbReference>
<dbReference type="PROSITE" id="PS00108">
    <property type="entry name" value="PROTEIN_KINASE_ST"/>
    <property type="match status" value="1"/>
</dbReference>
<evidence type="ECO:0000256" key="20">
    <source>
        <dbReference type="ARBA" id="ARBA00035723"/>
    </source>
</evidence>
<keyword evidence="27" id="KW-1185">Reference proteome</keyword>
<dbReference type="AlphaFoldDB" id="A0A430QK78"/>
<keyword evidence="10" id="KW-0808">Transferase</keyword>
<evidence type="ECO:0000256" key="8">
    <source>
        <dbReference type="ARBA" id="ARBA00022527"/>
    </source>
</evidence>
<evidence type="ECO:0000256" key="13">
    <source>
        <dbReference type="ARBA" id="ARBA00022840"/>
    </source>
</evidence>
<keyword evidence="13 23" id="KW-0067">ATP-binding</keyword>
<keyword evidence="17" id="KW-0131">Cell cycle</keyword>
<comment type="catalytic activity">
    <reaction evidence="22">
        <text>L-seryl-[protein] + ATP = O-phospho-L-seryl-[protein] + ADP + H(+)</text>
        <dbReference type="Rhea" id="RHEA:17989"/>
        <dbReference type="Rhea" id="RHEA-COMP:9863"/>
        <dbReference type="Rhea" id="RHEA-COMP:11604"/>
        <dbReference type="ChEBI" id="CHEBI:15378"/>
        <dbReference type="ChEBI" id="CHEBI:29999"/>
        <dbReference type="ChEBI" id="CHEBI:30616"/>
        <dbReference type="ChEBI" id="CHEBI:83421"/>
        <dbReference type="ChEBI" id="CHEBI:456216"/>
        <dbReference type="EC" id="2.7.11.22"/>
    </reaction>
</comment>
<evidence type="ECO:0000256" key="16">
    <source>
        <dbReference type="ARBA" id="ARBA00023273"/>
    </source>
</evidence>
<keyword evidence="6" id="KW-0217">Developmental protein</keyword>
<keyword evidence="8 24" id="KW-0723">Serine/threonine-protein kinase</keyword>
<dbReference type="GO" id="GO:0005524">
    <property type="term" value="F:ATP binding"/>
    <property type="evidence" value="ECO:0007669"/>
    <property type="project" value="UniProtKB-UniRule"/>
</dbReference>
<sequence>MAQLCSTRYWHSHMEQYSILGRIGEGAHGVVLKAKHIESGELVALKKVPLRKLADGIPNTALREIKALQFIESSPYVVHLREVFPHGTGFVLVFEYMVTDLSEVIRNSEPPLTEEQSKCYMLMILRGVEVMHANGIMHRDLKPANLLISSEGVLKIADFGLARVFENNNERLYSHQVATRWYRAPELLYGAKKYTNSVDLWAIGCIFGELLNSSPMFPGENDIEQLWFVVRVLGTPNEDIWPEVKELPDYNKISFNLCETIPFEEVLPDASVEAVALVSKFLVYPPHQRITVSEALKDPYFTTDPLPAQLSELPVVTPHRNTLPHPQETYEVCLTTPLDSILCNHEVLKEGVKLLDDELTNSFDGPTGVTRM</sequence>
<dbReference type="FunFam" id="3.30.200.20:FF:000211">
    <property type="entry name" value="Putative cyclin-dependent kinase 20"/>
    <property type="match status" value="1"/>
</dbReference>
<evidence type="ECO:0000256" key="19">
    <source>
        <dbReference type="ARBA" id="ARBA00035720"/>
    </source>
</evidence>
<gene>
    <name evidence="26" type="ORF">DC041_0002032</name>
</gene>
<feature type="binding site" evidence="23">
    <location>
        <position position="46"/>
    </location>
    <ligand>
        <name>ATP</name>
        <dbReference type="ChEBI" id="CHEBI:30616"/>
    </ligand>
</feature>
<dbReference type="CDD" id="cd07832">
    <property type="entry name" value="STKc_CCRK"/>
    <property type="match status" value="1"/>
</dbReference>
<evidence type="ECO:0000256" key="12">
    <source>
        <dbReference type="ARBA" id="ARBA00022777"/>
    </source>
</evidence>
<keyword evidence="11 23" id="KW-0547">Nucleotide-binding</keyword>
<evidence type="ECO:0000256" key="6">
    <source>
        <dbReference type="ARBA" id="ARBA00022473"/>
    </source>
</evidence>
<keyword evidence="14" id="KW-0969">Cilium</keyword>
<name>A0A430QK78_SCHBO</name>
<dbReference type="SUPFAM" id="SSF56112">
    <property type="entry name" value="Protein kinase-like (PK-like)"/>
    <property type="match status" value="1"/>
</dbReference>
<evidence type="ECO:0000256" key="24">
    <source>
        <dbReference type="RuleBase" id="RU000304"/>
    </source>
</evidence>
<dbReference type="PROSITE" id="PS50011">
    <property type="entry name" value="PROTEIN_KINASE_DOM"/>
    <property type="match status" value="1"/>
</dbReference>
<evidence type="ECO:0000256" key="11">
    <source>
        <dbReference type="ARBA" id="ARBA00022741"/>
    </source>
</evidence>
<evidence type="ECO:0000256" key="14">
    <source>
        <dbReference type="ARBA" id="ARBA00023069"/>
    </source>
</evidence>
<dbReference type="PANTHER" id="PTHR24056:SF171">
    <property type="entry name" value="CYCLIN-DEPENDENT KINASE 20"/>
    <property type="match status" value="1"/>
</dbReference>
<evidence type="ECO:0000259" key="25">
    <source>
        <dbReference type="PROSITE" id="PS50011"/>
    </source>
</evidence>
<evidence type="ECO:0000256" key="23">
    <source>
        <dbReference type="PROSITE-ProRule" id="PRU10141"/>
    </source>
</evidence>
<keyword evidence="15" id="KW-0539">Nucleus</keyword>
<keyword evidence="9" id="KW-0132">Cell division</keyword>